<feature type="region of interest" description="Disordered" evidence="1">
    <location>
        <begin position="105"/>
        <end position="168"/>
    </location>
</feature>
<dbReference type="OrthoDB" id="9944568at2759"/>
<dbReference type="AlphaFoldDB" id="A0A0L0N408"/>
<feature type="region of interest" description="Disordered" evidence="1">
    <location>
        <begin position="25"/>
        <end position="52"/>
    </location>
</feature>
<gene>
    <name evidence="2" type="ORF">TOPH_06562</name>
</gene>
<comment type="caution">
    <text evidence="2">The sequence shown here is derived from an EMBL/GenBank/DDBJ whole genome shotgun (WGS) entry which is preliminary data.</text>
</comment>
<feature type="compositionally biased region" description="Basic and acidic residues" evidence="1">
    <location>
        <begin position="123"/>
        <end position="137"/>
    </location>
</feature>
<name>A0A0L0N408_TOLOC</name>
<sequence length="344" mass="38195">MPYNKAGPFSIPRGLNIPLRIEPLVRSDKPNPQHPARSNAHDSKRSVARHANEVARAVRRRVQIRRVHVRGIRHDIYNGHADGLLLGRGAQRGRYPAEDHRVDGVGAARKHEARDVPSGPVERGGRDDEADECESHASGDVPRPLVVSPRGQPHEVSEEAGDQIGGAGEHEGQRVVEAQRSNDCREEVVERAGREVHVLHKAQQPEARVTNSLGESRLCPSALLKPNCVAEHPVMGELSLLRRQPSSRQRSVSQREHGDACDAKRHGALDYKQPLPARESTYAVKSVEGCRGDETRERGRKDVPRVQYRYAGGDFSAGVKGGEQIDRAWIEGRFRYAEEEAHED</sequence>
<accession>A0A0L0N408</accession>
<evidence type="ECO:0000313" key="2">
    <source>
        <dbReference type="EMBL" id="KND88749.1"/>
    </source>
</evidence>
<feature type="compositionally biased region" description="Basic and acidic residues" evidence="1">
    <location>
        <begin position="39"/>
        <end position="52"/>
    </location>
</feature>
<feature type="compositionally biased region" description="Low complexity" evidence="1">
    <location>
        <begin position="242"/>
        <end position="252"/>
    </location>
</feature>
<evidence type="ECO:0000313" key="3">
    <source>
        <dbReference type="Proteomes" id="UP000036947"/>
    </source>
</evidence>
<evidence type="ECO:0000256" key="1">
    <source>
        <dbReference type="SAM" id="MobiDB-lite"/>
    </source>
</evidence>
<dbReference type="EMBL" id="LFRF01000023">
    <property type="protein sequence ID" value="KND88749.1"/>
    <property type="molecule type" value="Genomic_DNA"/>
</dbReference>
<keyword evidence="3" id="KW-1185">Reference proteome</keyword>
<organism evidence="2 3">
    <name type="scientific">Tolypocladium ophioglossoides (strain CBS 100239)</name>
    <name type="common">Snaketongue truffleclub</name>
    <name type="synonym">Elaphocordyceps ophioglossoides</name>
    <dbReference type="NCBI Taxonomy" id="1163406"/>
    <lineage>
        <taxon>Eukaryota</taxon>
        <taxon>Fungi</taxon>
        <taxon>Dikarya</taxon>
        <taxon>Ascomycota</taxon>
        <taxon>Pezizomycotina</taxon>
        <taxon>Sordariomycetes</taxon>
        <taxon>Hypocreomycetidae</taxon>
        <taxon>Hypocreales</taxon>
        <taxon>Ophiocordycipitaceae</taxon>
        <taxon>Tolypocladium</taxon>
    </lineage>
</organism>
<protein>
    <submittedName>
        <fullName evidence="2">Uncharacterized protein</fullName>
    </submittedName>
</protein>
<feature type="region of interest" description="Disordered" evidence="1">
    <location>
        <begin position="242"/>
        <end position="277"/>
    </location>
</feature>
<feature type="compositionally biased region" description="Basic and acidic residues" evidence="1">
    <location>
        <begin position="105"/>
        <end position="115"/>
    </location>
</feature>
<proteinExistence type="predicted"/>
<feature type="compositionally biased region" description="Basic and acidic residues" evidence="1">
    <location>
        <begin position="253"/>
        <end position="269"/>
    </location>
</feature>
<reference evidence="2 3" key="1">
    <citation type="journal article" date="2015" name="BMC Genomics">
        <title>The genome of the truffle-parasite Tolypocladium ophioglossoides and the evolution of antifungal peptaibiotics.</title>
        <authorList>
            <person name="Quandt C.A."/>
            <person name="Bushley K.E."/>
            <person name="Spatafora J.W."/>
        </authorList>
    </citation>
    <scope>NUCLEOTIDE SEQUENCE [LARGE SCALE GENOMIC DNA]</scope>
    <source>
        <strain evidence="2 3">CBS 100239</strain>
    </source>
</reference>
<dbReference type="Proteomes" id="UP000036947">
    <property type="component" value="Unassembled WGS sequence"/>
</dbReference>